<protein>
    <submittedName>
        <fullName evidence="2">Hypothetical_protein</fullName>
    </submittedName>
</protein>
<evidence type="ECO:0000313" key="1">
    <source>
        <dbReference type="EMBL" id="CAI9958849.1"/>
    </source>
</evidence>
<accession>A0AA86QTA4</accession>
<reference evidence="2 3" key="2">
    <citation type="submission" date="2024-07" db="EMBL/GenBank/DDBJ databases">
        <authorList>
            <person name="Akdeniz Z."/>
        </authorList>
    </citation>
    <scope>NUCLEOTIDE SEQUENCE [LARGE SCALE GENOMIC DNA]</scope>
</reference>
<proteinExistence type="predicted"/>
<organism evidence="1">
    <name type="scientific">Hexamita inflata</name>
    <dbReference type="NCBI Taxonomy" id="28002"/>
    <lineage>
        <taxon>Eukaryota</taxon>
        <taxon>Metamonada</taxon>
        <taxon>Diplomonadida</taxon>
        <taxon>Hexamitidae</taxon>
        <taxon>Hexamitinae</taxon>
        <taxon>Hexamita</taxon>
    </lineage>
</organism>
<evidence type="ECO:0000313" key="3">
    <source>
        <dbReference type="Proteomes" id="UP001642409"/>
    </source>
</evidence>
<evidence type="ECO:0000313" key="2">
    <source>
        <dbReference type="EMBL" id="CAL6016637.1"/>
    </source>
</evidence>
<dbReference type="EMBL" id="CATOUU010000909">
    <property type="protein sequence ID" value="CAI9958849.1"/>
    <property type="molecule type" value="Genomic_DNA"/>
</dbReference>
<dbReference type="AlphaFoldDB" id="A0AA86QTA4"/>
<dbReference type="Proteomes" id="UP001642409">
    <property type="component" value="Unassembled WGS sequence"/>
</dbReference>
<reference evidence="1" key="1">
    <citation type="submission" date="2023-06" db="EMBL/GenBank/DDBJ databases">
        <authorList>
            <person name="Kurt Z."/>
        </authorList>
    </citation>
    <scope>NUCLEOTIDE SEQUENCE</scope>
</reference>
<sequence>MVEVVFENFVNYLRSGNTDKLNIISFQQNQQHKINLSTQLIFYRILTKTVVQLIIVKLLLTEIPTTPPFFQTELILLLQINTLLIVQFTAYSSPIIVPTAHTEYESLRIVFRVEITSVIYESKHNGVKNPTIPTACMYEACNVNVTQEDNMINLPAKQPIKPYQSNLLNESMFYQIHIFYSYNVFQEITPQPNNRPEYRIYQVVQV</sequence>
<name>A0AA86QTA4_9EUKA</name>
<gene>
    <name evidence="2" type="ORF">HINF_LOCUS25607</name>
    <name evidence="1" type="ORF">HINF_LOCUS46494</name>
</gene>
<dbReference type="EMBL" id="CAXDID020000076">
    <property type="protein sequence ID" value="CAL6016637.1"/>
    <property type="molecule type" value="Genomic_DNA"/>
</dbReference>
<keyword evidence="3" id="KW-1185">Reference proteome</keyword>
<comment type="caution">
    <text evidence="1">The sequence shown here is derived from an EMBL/GenBank/DDBJ whole genome shotgun (WGS) entry which is preliminary data.</text>
</comment>